<dbReference type="Pfam" id="PF11284">
    <property type="entry name" value="DUF3085"/>
    <property type="match status" value="1"/>
</dbReference>
<comment type="caution">
    <text evidence="1">The sequence shown here is derived from an EMBL/GenBank/DDBJ whole genome shotgun (WGS) entry which is preliminary data.</text>
</comment>
<reference evidence="1 2" key="1">
    <citation type="submission" date="2019-06" db="EMBL/GenBank/DDBJ databases">
        <title>Pseudomonas bimorpha sp. nov. isolated from bovine raw milk and skim milk concentrate.</title>
        <authorList>
            <person name="Hofmann K."/>
            <person name="Huptas C."/>
            <person name="Doll E."/>
            <person name="Scherer S."/>
            <person name="Wenning M."/>
        </authorList>
    </citation>
    <scope>NUCLEOTIDE SEQUENCE [LARGE SCALE GENOMIC DNA]</scope>
    <source>
        <strain evidence="1 2">DSM 17515</strain>
    </source>
</reference>
<gene>
    <name evidence="1" type="ORF">FIV39_13925</name>
</gene>
<organism evidence="1 2">
    <name type="scientific">Pseudomonas grimontii</name>
    <dbReference type="NCBI Taxonomy" id="129847"/>
    <lineage>
        <taxon>Bacteria</taxon>
        <taxon>Pseudomonadati</taxon>
        <taxon>Pseudomonadota</taxon>
        <taxon>Gammaproteobacteria</taxon>
        <taxon>Pseudomonadales</taxon>
        <taxon>Pseudomonadaceae</taxon>
        <taxon>Pseudomonas</taxon>
    </lineage>
</organism>
<protein>
    <submittedName>
        <fullName evidence="1">DUF3085 domain-containing protein</fullName>
    </submittedName>
</protein>
<dbReference type="OrthoDB" id="6520566at2"/>
<dbReference type="AlphaFoldDB" id="A0A5C5PIK8"/>
<dbReference type="InterPro" id="IPR021436">
    <property type="entry name" value="DUF3085"/>
</dbReference>
<accession>A0A5C5PIK8</accession>
<evidence type="ECO:0000313" key="1">
    <source>
        <dbReference type="EMBL" id="TWR65905.1"/>
    </source>
</evidence>
<dbReference type="EMBL" id="VFES01000008">
    <property type="protein sequence ID" value="TWR65905.1"/>
    <property type="molecule type" value="Genomic_DNA"/>
</dbReference>
<sequence length="121" mass="13573">MMLQFAGTELRAVLSEALANDCRIILVKDHGVYLMSEVGETTPNGSRKVLVYAIGCNPDRDEFEQWWNVAISELGGDDFSEYLDVNDGLLTELLETGDDLIIRATDTHLYMEVLKTKTGMR</sequence>
<dbReference type="Proteomes" id="UP000317267">
    <property type="component" value="Unassembled WGS sequence"/>
</dbReference>
<name>A0A5C5PIK8_9PSED</name>
<evidence type="ECO:0000313" key="2">
    <source>
        <dbReference type="Proteomes" id="UP000317267"/>
    </source>
</evidence>
<proteinExistence type="predicted"/>